<dbReference type="Proteomes" id="UP001529510">
    <property type="component" value="Unassembled WGS sequence"/>
</dbReference>
<dbReference type="AlphaFoldDB" id="A0ABD0QWH2"/>
<keyword evidence="2" id="KW-1185">Reference proteome</keyword>
<dbReference type="Gene3D" id="3.40.50.300">
    <property type="entry name" value="P-loop containing nucleotide triphosphate hydrolases"/>
    <property type="match status" value="1"/>
</dbReference>
<evidence type="ECO:0000313" key="2">
    <source>
        <dbReference type="Proteomes" id="UP001529510"/>
    </source>
</evidence>
<organism evidence="1 2">
    <name type="scientific">Cirrhinus mrigala</name>
    <name type="common">Mrigala</name>
    <dbReference type="NCBI Taxonomy" id="683832"/>
    <lineage>
        <taxon>Eukaryota</taxon>
        <taxon>Metazoa</taxon>
        <taxon>Chordata</taxon>
        <taxon>Craniata</taxon>
        <taxon>Vertebrata</taxon>
        <taxon>Euteleostomi</taxon>
        <taxon>Actinopterygii</taxon>
        <taxon>Neopterygii</taxon>
        <taxon>Teleostei</taxon>
        <taxon>Ostariophysi</taxon>
        <taxon>Cypriniformes</taxon>
        <taxon>Cyprinidae</taxon>
        <taxon>Labeoninae</taxon>
        <taxon>Labeonini</taxon>
        <taxon>Cirrhinus</taxon>
    </lineage>
</organism>
<gene>
    <name evidence="1" type="ORF">M9458_013260</name>
</gene>
<accession>A0ABD0QWH2</accession>
<name>A0ABD0QWH2_CIRMR</name>
<evidence type="ECO:0000313" key="1">
    <source>
        <dbReference type="EMBL" id="KAL0190562.1"/>
    </source>
</evidence>
<dbReference type="InterPro" id="IPR027417">
    <property type="entry name" value="P-loop_NTPase"/>
</dbReference>
<protein>
    <submittedName>
        <fullName evidence="1">Uncharacterized protein</fullName>
    </submittedName>
</protein>
<proteinExistence type="predicted"/>
<reference evidence="1 2" key="1">
    <citation type="submission" date="2024-05" db="EMBL/GenBank/DDBJ databases">
        <title>Genome sequencing and assembly of Indian major carp, Cirrhinus mrigala (Hamilton, 1822).</title>
        <authorList>
            <person name="Mohindra V."/>
            <person name="Chowdhury L.M."/>
            <person name="Lal K."/>
            <person name="Jena J.K."/>
        </authorList>
    </citation>
    <scope>NUCLEOTIDE SEQUENCE [LARGE SCALE GENOMIC DNA]</scope>
    <source>
        <strain evidence="1">CM1030</strain>
        <tissue evidence="1">Blood</tissue>
    </source>
</reference>
<comment type="caution">
    <text evidence="1">The sequence shown here is derived from an EMBL/GenBank/DDBJ whole genome shotgun (WGS) entry which is preliminary data.</text>
</comment>
<dbReference type="EMBL" id="JAMKFB020000006">
    <property type="protein sequence ID" value="KAL0190562.1"/>
    <property type="molecule type" value="Genomic_DNA"/>
</dbReference>
<feature type="non-terminal residue" evidence="1">
    <location>
        <position position="1"/>
    </location>
</feature>
<sequence length="55" mass="6372">EWVDAHDPGALVIPFSGGLENKYQDMTDEEKQKYCEENKTQRSRFTLLLFPLIGI</sequence>